<name>A0ABW5V334_9BACI</name>
<protein>
    <submittedName>
        <fullName evidence="3">Uncharacterized protein</fullName>
    </submittedName>
</protein>
<keyword evidence="1" id="KW-1133">Transmembrane helix</keyword>
<dbReference type="EMBL" id="JBHUNA010000005">
    <property type="protein sequence ID" value="MFD2760095.1"/>
    <property type="molecule type" value="Genomic_DNA"/>
</dbReference>
<evidence type="ECO:0000256" key="2">
    <source>
        <dbReference type="SAM" id="SignalP"/>
    </source>
</evidence>
<accession>A0ABW5V334</accession>
<gene>
    <name evidence="3" type="ORF">ACFSUO_03730</name>
</gene>
<evidence type="ECO:0000313" key="3">
    <source>
        <dbReference type="EMBL" id="MFD2760095.1"/>
    </source>
</evidence>
<keyword evidence="1" id="KW-0472">Membrane</keyword>
<reference evidence="4" key="1">
    <citation type="journal article" date="2019" name="Int. J. Syst. Evol. Microbiol.">
        <title>The Global Catalogue of Microorganisms (GCM) 10K type strain sequencing project: providing services to taxonomists for standard genome sequencing and annotation.</title>
        <authorList>
            <consortium name="The Broad Institute Genomics Platform"/>
            <consortium name="The Broad Institute Genome Sequencing Center for Infectious Disease"/>
            <person name="Wu L."/>
            <person name="Ma J."/>
        </authorList>
    </citation>
    <scope>NUCLEOTIDE SEQUENCE [LARGE SCALE GENOMIC DNA]</scope>
    <source>
        <strain evidence="4">TISTR 1535</strain>
    </source>
</reference>
<evidence type="ECO:0000256" key="1">
    <source>
        <dbReference type="SAM" id="Phobius"/>
    </source>
</evidence>
<keyword evidence="4" id="KW-1185">Reference proteome</keyword>
<feature type="transmembrane region" description="Helical" evidence="1">
    <location>
        <begin position="117"/>
        <end position="137"/>
    </location>
</feature>
<proteinExistence type="predicted"/>
<feature type="chain" id="PRO_5046480370" evidence="2">
    <location>
        <begin position="33"/>
        <end position="211"/>
    </location>
</feature>
<evidence type="ECO:0000313" key="4">
    <source>
        <dbReference type="Proteomes" id="UP001597502"/>
    </source>
</evidence>
<sequence>MKKIINGNWKAVISAFCAVVLLFSISAPSVSANKNVTQPELDNELLSPNSDFVKFLNGIEQLPPGIEKQGPEKVAKWLSKKTGVEVTTDGENLFIPSLAEVNLETDQSFNESSITTFGVWGCITAVGLMIGTVGFPFSKILKLKKAIDFLGGVTKTVKRINKSYKKYKSWNYRTKDAWKAAVNESARGLPKDTLNAFLDFFNISNVINQCT</sequence>
<keyword evidence="2" id="KW-0732">Signal</keyword>
<dbReference type="Proteomes" id="UP001597502">
    <property type="component" value="Unassembled WGS sequence"/>
</dbReference>
<organism evidence="3 4">
    <name type="scientific">Lentibacillus juripiscarius</name>
    <dbReference type="NCBI Taxonomy" id="257446"/>
    <lineage>
        <taxon>Bacteria</taxon>
        <taxon>Bacillati</taxon>
        <taxon>Bacillota</taxon>
        <taxon>Bacilli</taxon>
        <taxon>Bacillales</taxon>
        <taxon>Bacillaceae</taxon>
        <taxon>Lentibacillus</taxon>
    </lineage>
</organism>
<keyword evidence="1" id="KW-0812">Transmembrane</keyword>
<comment type="caution">
    <text evidence="3">The sequence shown here is derived from an EMBL/GenBank/DDBJ whole genome shotgun (WGS) entry which is preliminary data.</text>
</comment>
<feature type="signal peptide" evidence="2">
    <location>
        <begin position="1"/>
        <end position="32"/>
    </location>
</feature>
<dbReference type="RefSeq" id="WP_382391233.1">
    <property type="nucleotide sequence ID" value="NZ_JBHUNA010000005.1"/>
</dbReference>